<dbReference type="InterPro" id="IPR056135">
    <property type="entry name" value="DUF7718"/>
</dbReference>
<protein>
    <recommendedName>
        <fullName evidence="1">DUF7718 domain-containing protein</fullName>
    </recommendedName>
</protein>
<reference evidence="2 3" key="1">
    <citation type="journal article" date="2019" name="Int. J. Syst. Evol. Microbiol.">
        <title>The Global Catalogue of Microorganisms (GCM) 10K type strain sequencing project: providing services to taxonomists for standard genome sequencing and annotation.</title>
        <authorList>
            <consortium name="The Broad Institute Genomics Platform"/>
            <consortium name="The Broad Institute Genome Sequencing Center for Infectious Disease"/>
            <person name="Wu L."/>
            <person name="Ma J."/>
        </authorList>
    </citation>
    <scope>NUCLEOTIDE SEQUENCE [LARGE SCALE GENOMIC DNA]</scope>
    <source>
        <strain evidence="2 3">LMG 29247</strain>
    </source>
</reference>
<dbReference type="AlphaFoldDB" id="A0ABD5SI04"/>
<comment type="caution">
    <text evidence="2">The sequence shown here is derived from an EMBL/GenBank/DDBJ whole genome shotgun (WGS) entry which is preliminary data.</text>
</comment>
<dbReference type="Proteomes" id="UP001596383">
    <property type="component" value="Unassembled WGS sequence"/>
</dbReference>
<dbReference type="EMBL" id="JBHSWV010000098">
    <property type="protein sequence ID" value="MFC6764806.1"/>
    <property type="molecule type" value="Genomic_DNA"/>
</dbReference>
<keyword evidence="3" id="KW-1185">Reference proteome</keyword>
<organism evidence="2 3">
    <name type="scientific">Natrinema soli</name>
    <dbReference type="NCBI Taxonomy" id="1930624"/>
    <lineage>
        <taxon>Archaea</taxon>
        <taxon>Methanobacteriati</taxon>
        <taxon>Methanobacteriota</taxon>
        <taxon>Stenosarchaea group</taxon>
        <taxon>Halobacteria</taxon>
        <taxon>Halobacteriales</taxon>
        <taxon>Natrialbaceae</taxon>
        <taxon>Natrinema</taxon>
    </lineage>
</organism>
<sequence length="102" mass="11806">MTQEYGYKLGSFLGYEFSLRVSASPSLDVVDDFAVTVYYSLSSGESKAIARVDNAHGFVHFDRIYRRDQPKDPVDWTWQKAEGELRENWRQYAKSYDDAHGL</sequence>
<gene>
    <name evidence="2" type="ORF">ACFQE6_07155</name>
</gene>
<name>A0ABD5SI04_9EURY</name>
<dbReference type="Pfam" id="PF24839">
    <property type="entry name" value="DUF7718"/>
    <property type="match status" value="1"/>
</dbReference>
<evidence type="ECO:0000313" key="3">
    <source>
        <dbReference type="Proteomes" id="UP001596383"/>
    </source>
</evidence>
<dbReference type="RefSeq" id="WP_273737860.1">
    <property type="nucleotide sequence ID" value="NZ_JAQIVI010000098.1"/>
</dbReference>
<feature type="domain" description="DUF7718" evidence="1">
    <location>
        <begin position="13"/>
        <end position="101"/>
    </location>
</feature>
<evidence type="ECO:0000259" key="1">
    <source>
        <dbReference type="Pfam" id="PF24839"/>
    </source>
</evidence>
<evidence type="ECO:0000313" key="2">
    <source>
        <dbReference type="EMBL" id="MFC6764806.1"/>
    </source>
</evidence>
<proteinExistence type="predicted"/>
<accession>A0ABD5SI04</accession>